<dbReference type="STRING" id="3750.A0A498JEC1"/>
<name>A0A498JEC1_MALDO</name>
<dbReference type="InterPro" id="IPR019313">
    <property type="entry name" value="Mediator_Med17"/>
</dbReference>
<dbReference type="GO" id="GO:0006357">
    <property type="term" value="P:regulation of transcription by RNA polymerase II"/>
    <property type="evidence" value="ECO:0007669"/>
    <property type="project" value="InterPro"/>
</dbReference>
<sequence>MNKSKGSCLLSCKGVSQYACKLKFWKFLDRLSCQSSNYQGEWDLTSLLFSPHFLLPSPFLPPFLPSLPSVELRREVTEFDSKNRFHLGSGEGREQEVEETLERERATQWQWQSMVVNLQLAHQELSVIIDLINTVETNDVVTVASMTHPKLLPNEAMSDLAVNMENTVNAWDMENAESCSQAFPEAEVMW</sequence>
<evidence type="ECO:0000256" key="1">
    <source>
        <dbReference type="ARBA" id="ARBA00004123"/>
    </source>
</evidence>
<dbReference type="PANTHER" id="PTHR13114:SF7">
    <property type="entry name" value="MEDIATOR OF RNA POLYMERASE II TRANSCRIPTION SUBUNIT 17"/>
    <property type="match status" value="1"/>
</dbReference>
<dbReference type="GO" id="GO:0070847">
    <property type="term" value="C:core mediator complex"/>
    <property type="evidence" value="ECO:0007669"/>
    <property type="project" value="TreeGrafter"/>
</dbReference>
<evidence type="ECO:0000256" key="5">
    <source>
        <dbReference type="ARBA" id="ARBA00023242"/>
    </source>
</evidence>
<keyword evidence="3" id="KW-0805">Transcription regulation</keyword>
<keyword evidence="5" id="KW-0539">Nucleus</keyword>
<dbReference type="PANTHER" id="PTHR13114">
    <property type="entry name" value="MEDIATOR OF RNA POLYMERASE II TRANSCRIPTION SUBUNIT 17"/>
    <property type="match status" value="1"/>
</dbReference>
<evidence type="ECO:0000256" key="2">
    <source>
        <dbReference type="ARBA" id="ARBA00005635"/>
    </source>
</evidence>
<dbReference type="GO" id="GO:0016592">
    <property type="term" value="C:mediator complex"/>
    <property type="evidence" value="ECO:0007669"/>
    <property type="project" value="InterPro"/>
</dbReference>
<evidence type="ECO:0000313" key="7">
    <source>
        <dbReference type="Proteomes" id="UP000290289"/>
    </source>
</evidence>
<comment type="caution">
    <text evidence="6">The sequence shown here is derived from an EMBL/GenBank/DDBJ whole genome shotgun (WGS) entry which is preliminary data.</text>
</comment>
<keyword evidence="7" id="KW-1185">Reference proteome</keyword>
<keyword evidence="4" id="KW-0804">Transcription</keyword>
<gene>
    <name evidence="6" type="ORF">DVH24_033300</name>
</gene>
<comment type="subcellular location">
    <subcellularLocation>
        <location evidence="1">Nucleus</location>
    </subcellularLocation>
</comment>
<evidence type="ECO:0000256" key="4">
    <source>
        <dbReference type="ARBA" id="ARBA00023163"/>
    </source>
</evidence>
<dbReference type="GO" id="GO:0003712">
    <property type="term" value="F:transcription coregulator activity"/>
    <property type="evidence" value="ECO:0007669"/>
    <property type="project" value="InterPro"/>
</dbReference>
<protein>
    <submittedName>
        <fullName evidence="6">Uncharacterized protein</fullName>
    </submittedName>
</protein>
<proteinExistence type="inferred from homology"/>
<accession>A0A498JEC1</accession>
<evidence type="ECO:0000256" key="3">
    <source>
        <dbReference type="ARBA" id="ARBA00023015"/>
    </source>
</evidence>
<organism evidence="6 7">
    <name type="scientific">Malus domestica</name>
    <name type="common">Apple</name>
    <name type="synonym">Pyrus malus</name>
    <dbReference type="NCBI Taxonomy" id="3750"/>
    <lineage>
        <taxon>Eukaryota</taxon>
        <taxon>Viridiplantae</taxon>
        <taxon>Streptophyta</taxon>
        <taxon>Embryophyta</taxon>
        <taxon>Tracheophyta</taxon>
        <taxon>Spermatophyta</taxon>
        <taxon>Magnoliopsida</taxon>
        <taxon>eudicotyledons</taxon>
        <taxon>Gunneridae</taxon>
        <taxon>Pentapetalae</taxon>
        <taxon>rosids</taxon>
        <taxon>fabids</taxon>
        <taxon>Rosales</taxon>
        <taxon>Rosaceae</taxon>
        <taxon>Amygdaloideae</taxon>
        <taxon>Maleae</taxon>
        <taxon>Malus</taxon>
    </lineage>
</organism>
<dbReference type="AlphaFoldDB" id="A0A498JEC1"/>
<reference evidence="6 7" key="1">
    <citation type="submission" date="2018-10" db="EMBL/GenBank/DDBJ databases">
        <title>A high-quality apple genome assembly.</title>
        <authorList>
            <person name="Hu J."/>
        </authorList>
    </citation>
    <scope>NUCLEOTIDE SEQUENCE [LARGE SCALE GENOMIC DNA]</scope>
    <source>
        <strain evidence="7">cv. HFTH1</strain>
        <tissue evidence="6">Young leaf</tissue>
    </source>
</reference>
<comment type="similarity">
    <text evidence="2">Belongs to the Mediator complex subunit 17 family.</text>
</comment>
<evidence type="ECO:0000313" key="6">
    <source>
        <dbReference type="EMBL" id="RXH92404.1"/>
    </source>
</evidence>
<dbReference type="Proteomes" id="UP000290289">
    <property type="component" value="Chromosome 8"/>
</dbReference>
<dbReference type="EMBL" id="RDQH01000334">
    <property type="protein sequence ID" value="RXH92404.1"/>
    <property type="molecule type" value="Genomic_DNA"/>
</dbReference>